<dbReference type="EMBL" id="QKRX01000007">
    <property type="protein sequence ID" value="RAU17819.1"/>
    <property type="molecule type" value="Genomic_DNA"/>
</dbReference>
<dbReference type="CDD" id="cd09281">
    <property type="entry name" value="UPF0066"/>
    <property type="match status" value="1"/>
</dbReference>
<dbReference type="Proteomes" id="UP000250744">
    <property type="component" value="Unassembled WGS sequence"/>
</dbReference>
<feature type="domain" description="TsaA-like" evidence="3">
    <location>
        <begin position="5"/>
        <end position="146"/>
    </location>
</feature>
<dbReference type="InterPro" id="IPR036413">
    <property type="entry name" value="YaeB-like_sf"/>
</dbReference>
<name>A0A364NL27_9GAMM</name>
<keyword evidence="4" id="KW-0808">Transferase</keyword>
<protein>
    <submittedName>
        <fullName evidence="4">tRNA (N6-threonylcarbamoyladenosine(37)-N6)-methyltransferase TrmO</fullName>
    </submittedName>
</protein>
<dbReference type="PROSITE" id="PS51668">
    <property type="entry name" value="TSAA_2"/>
    <property type="match status" value="1"/>
</dbReference>
<reference evidence="4 5" key="1">
    <citation type="submission" date="2018-06" db="EMBL/GenBank/DDBJ databases">
        <title>Nitrincola tibetense sp. nov., isolated from Lake XuguoCo on Tibetan Plateau.</title>
        <authorList>
            <person name="Xing P."/>
        </authorList>
    </citation>
    <scope>NUCLEOTIDE SEQUENCE [LARGE SCALE GENOMIC DNA]</scope>
    <source>
        <strain evidence="5">xg18</strain>
    </source>
</reference>
<keyword evidence="4" id="KW-0489">Methyltransferase</keyword>
<keyword evidence="1" id="KW-0949">S-adenosyl-L-methionine</keyword>
<dbReference type="PANTHER" id="PTHR12818">
    <property type="entry name" value="TRNA (ADENINE(37)-N6)-METHYLTRANSFERASE"/>
    <property type="match status" value="1"/>
</dbReference>
<dbReference type="NCBIfam" id="TIGR00104">
    <property type="entry name" value="tRNA_TsaA"/>
    <property type="match status" value="1"/>
</dbReference>
<dbReference type="PANTHER" id="PTHR12818:SF0">
    <property type="entry name" value="TRNA (ADENINE(37)-N6)-METHYLTRANSFERASE"/>
    <property type="match status" value="1"/>
</dbReference>
<evidence type="ECO:0000259" key="3">
    <source>
        <dbReference type="PROSITE" id="PS51668"/>
    </source>
</evidence>
<sequence>MSITLDYIGQVHSPYKEKFGIPRQPGLANTLKASIEIWSPYGSAASIKGLDSVTHIWVVFVFSATAAAGWKASVRPPRLGGNEKMGVFATRSTFRPNPIGLSAVKLDGVRVEKDKVWLDVSGADLLDGTPILDIKPYLPYSDCLTDAELNWASDAPYSLKQVIFSETASLSCDAIEESQGYPLKVQIEEVLRLDPRPSYKSDKDERIYGLTLHHFNIRWKVKEQYIQVLSIDPTDSPSNPQTL</sequence>
<evidence type="ECO:0000313" key="5">
    <source>
        <dbReference type="Proteomes" id="UP000250744"/>
    </source>
</evidence>
<dbReference type="Pfam" id="PF01980">
    <property type="entry name" value="TrmO_N"/>
    <property type="match status" value="1"/>
</dbReference>
<dbReference type="PROSITE" id="PS01318">
    <property type="entry name" value="TSAA_1"/>
    <property type="match status" value="1"/>
</dbReference>
<dbReference type="SUPFAM" id="SSF118196">
    <property type="entry name" value="YaeB-like"/>
    <property type="match status" value="1"/>
</dbReference>
<dbReference type="InterPro" id="IPR023370">
    <property type="entry name" value="TrmO-like_N"/>
</dbReference>
<evidence type="ECO:0000256" key="2">
    <source>
        <dbReference type="ARBA" id="ARBA00033753"/>
    </source>
</evidence>
<comment type="similarity">
    <text evidence="2">Belongs to the tRNA methyltransferase O family.</text>
</comment>
<gene>
    <name evidence="4" type="primary">tsaA</name>
    <name evidence="4" type="ORF">DN062_10620</name>
</gene>
<dbReference type="RefSeq" id="WP_112159309.1">
    <property type="nucleotide sequence ID" value="NZ_QKRX01000007.1"/>
</dbReference>
<organism evidence="4 5">
    <name type="scientific">Nitrincola tibetensis</name>
    <dbReference type="NCBI Taxonomy" id="2219697"/>
    <lineage>
        <taxon>Bacteria</taxon>
        <taxon>Pseudomonadati</taxon>
        <taxon>Pseudomonadota</taxon>
        <taxon>Gammaproteobacteria</taxon>
        <taxon>Oceanospirillales</taxon>
        <taxon>Oceanospirillaceae</taxon>
        <taxon>Nitrincola</taxon>
    </lineage>
</organism>
<proteinExistence type="inferred from homology"/>
<dbReference type="GO" id="GO:0032259">
    <property type="term" value="P:methylation"/>
    <property type="evidence" value="ECO:0007669"/>
    <property type="project" value="UniProtKB-KW"/>
</dbReference>
<dbReference type="GO" id="GO:0008168">
    <property type="term" value="F:methyltransferase activity"/>
    <property type="evidence" value="ECO:0007669"/>
    <property type="project" value="UniProtKB-KW"/>
</dbReference>
<dbReference type="AlphaFoldDB" id="A0A364NL27"/>
<dbReference type="InterPro" id="IPR023368">
    <property type="entry name" value="UPF0066_cons_site"/>
</dbReference>
<accession>A0A364NL27</accession>
<evidence type="ECO:0000256" key="1">
    <source>
        <dbReference type="ARBA" id="ARBA00022691"/>
    </source>
</evidence>
<dbReference type="OrthoDB" id="9804309at2"/>
<evidence type="ECO:0000313" key="4">
    <source>
        <dbReference type="EMBL" id="RAU17819.1"/>
    </source>
</evidence>
<dbReference type="Gene3D" id="2.40.30.70">
    <property type="entry name" value="YaeB-like"/>
    <property type="match status" value="1"/>
</dbReference>
<dbReference type="Pfam" id="PF18389">
    <property type="entry name" value="TrmO_C"/>
    <property type="match status" value="1"/>
</dbReference>
<dbReference type="InterPro" id="IPR040372">
    <property type="entry name" value="YaeB-like"/>
</dbReference>
<dbReference type="InterPro" id="IPR041369">
    <property type="entry name" value="TrmO_C"/>
</dbReference>
<dbReference type="InterPro" id="IPR036414">
    <property type="entry name" value="YaeB_N_sf"/>
</dbReference>
<dbReference type="Gene3D" id="3.30.2310.10">
    <property type="entry name" value="YaeB-like"/>
    <property type="match status" value="1"/>
</dbReference>
<comment type="caution">
    <text evidence="4">The sequence shown here is derived from an EMBL/GenBank/DDBJ whole genome shotgun (WGS) entry which is preliminary data.</text>
</comment>
<keyword evidence="5" id="KW-1185">Reference proteome</keyword>